<dbReference type="SUPFAM" id="SSF56973">
    <property type="entry name" value="Aerolisin/ETX pore-forming domain"/>
    <property type="match status" value="1"/>
</dbReference>
<dbReference type="OrthoDB" id="8688215at2759"/>
<accession>A0A6J8EV40</accession>
<dbReference type="InterPro" id="IPR001064">
    <property type="entry name" value="Beta/gamma_crystallin"/>
</dbReference>
<gene>
    <name evidence="4" type="ORF">MCOR_55578</name>
</gene>
<evidence type="ECO:0000256" key="1">
    <source>
        <dbReference type="ARBA" id="ARBA00009646"/>
    </source>
</evidence>
<evidence type="ECO:0000256" key="2">
    <source>
        <dbReference type="ARBA" id="ARBA00022737"/>
    </source>
</evidence>
<dbReference type="InterPro" id="IPR050252">
    <property type="entry name" value="Beta/Gamma-Crystallin"/>
</dbReference>
<reference evidence="4 5" key="1">
    <citation type="submission" date="2020-06" db="EMBL/GenBank/DDBJ databases">
        <authorList>
            <person name="Li R."/>
            <person name="Bekaert M."/>
        </authorList>
    </citation>
    <scope>NUCLEOTIDE SEQUENCE [LARGE SCALE GENOMIC DNA]</scope>
    <source>
        <strain evidence="5">wild</strain>
    </source>
</reference>
<dbReference type="EMBL" id="CACVKT020009826">
    <property type="protein sequence ID" value="CAC5423592.1"/>
    <property type="molecule type" value="Genomic_DNA"/>
</dbReference>
<feature type="domain" description="Beta/gamma crystallin 'Greek key'" evidence="3">
    <location>
        <begin position="45"/>
        <end position="87"/>
    </location>
</feature>
<dbReference type="GO" id="GO:0005212">
    <property type="term" value="F:structural constituent of eye lens"/>
    <property type="evidence" value="ECO:0007669"/>
    <property type="project" value="TreeGrafter"/>
</dbReference>
<dbReference type="Gene3D" id="2.170.15.10">
    <property type="entry name" value="Proaerolysin, chain A, domain 3"/>
    <property type="match status" value="1"/>
</dbReference>
<dbReference type="InterPro" id="IPR011024">
    <property type="entry name" value="G_crystallin-like"/>
</dbReference>
<keyword evidence="2" id="KW-0677">Repeat</keyword>
<proteinExistence type="inferred from homology"/>
<dbReference type="AlphaFoldDB" id="A0A6J8EV40"/>
<dbReference type="SMART" id="SM00247">
    <property type="entry name" value="XTALbg"/>
    <property type="match status" value="4"/>
</dbReference>
<sequence length="682" mass="77763">MFSLKITLYEHICYGGRSQDFTESCPDLDEYDFDDITSSAKCKKGVWMLYSKKYYQGKVFVVQDGEDYSEKLCNDFNDKASSLKLLDNFDGEDYNEKLCDNFNDKASSLRLLDNFDFTEESKCTIYKDNNFLGRSRTFRDNVPNLKLYNLDDEMSSVVVKSGAWVGFTDCDYEGEQSLFLSGRYIMSDLPNDEGGFINDSLSSLRKIMGWVGFTDCDYEGEQSLFFSGRYIMSDLPNDEGGFINDSLSSLRKIMGSRTLKNCRLNFRKRISCKMEPKITLYKNKKFGGRSKEFTKSCPDLLDAGFDDITSSVKCERGVWILYQFKNYKGRIFVIEEGEVYDKFSKYFQDRSSSLKLLDGYDFTEEPECTVYADIFSGRSLTFTDDVENLKWYKFDNKISSIEVKSGAWVGYQHPNYGGDQTLFLKGKYEASDKPCKPNDEGGFKNDRISSFSQIFLKPAAGDKMKLLQIDYDLDKAHILRTPTSVFSWTQVNNTSVEQTVTKTDEITITREDTYEFRWDRAAKVSTTMTGKVGIPLVGETDVSISSEMSVSMGKTAGTKKSKTDKWVAEYPSKIPRYSTVTVTSKLTQGNINIPFTAILYYGDDTERTITEKETLGIYSACSGVDRKVCMGELLKGKFVFCVCQIILQHAIVICVTFSSRHRDLRSWIWSQSGKPDISVIVI</sequence>
<evidence type="ECO:0000313" key="5">
    <source>
        <dbReference type="Proteomes" id="UP000507470"/>
    </source>
</evidence>
<dbReference type="GO" id="GO:0007601">
    <property type="term" value="P:visual perception"/>
    <property type="evidence" value="ECO:0007669"/>
    <property type="project" value="TreeGrafter"/>
</dbReference>
<feature type="domain" description="Beta/gamma crystallin 'Greek key'" evidence="3">
    <location>
        <begin position="406"/>
        <end position="455"/>
    </location>
</feature>
<dbReference type="SUPFAM" id="SSF49695">
    <property type="entry name" value="gamma-Crystallin-like"/>
    <property type="match status" value="2"/>
</dbReference>
<dbReference type="Pfam" id="PF00030">
    <property type="entry name" value="Crystall"/>
    <property type="match status" value="4"/>
</dbReference>
<comment type="similarity">
    <text evidence="1">Belongs to the beta/gamma-crystallin family.</text>
</comment>
<dbReference type="PANTHER" id="PTHR11818:SF103">
    <property type="entry name" value="BETA_GAMMA CRYSTALLIN 'GREEK KEY' DOMAIN-CONTAINING PROTEIN"/>
    <property type="match status" value="1"/>
</dbReference>
<protein>
    <submittedName>
        <fullName evidence="4">CRYB</fullName>
    </submittedName>
</protein>
<name>A0A6J8EV40_MYTCO</name>
<organism evidence="4 5">
    <name type="scientific">Mytilus coruscus</name>
    <name type="common">Sea mussel</name>
    <dbReference type="NCBI Taxonomy" id="42192"/>
    <lineage>
        <taxon>Eukaryota</taxon>
        <taxon>Metazoa</taxon>
        <taxon>Spiralia</taxon>
        <taxon>Lophotrochozoa</taxon>
        <taxon>Mollusca</taxon>
        <taxon>Bivalvia</taxon>
        <taxon>Autobranchia</taxon>
        <taxon>Pteriomorphia</taxon>
        <taxon>Mytilida</taxon>
        <taxon>Mytiloidea</taxon>
        <taxon>Mytilidae</taxon>
        <taxon>Mytilinae</taxon>
        <taxon>Mytilus</taxon>
    </lineage>
</organism>
<dbReference type="PROSITE" id="PS50915">
    <property type="entry name" value="CRYSTALLIN_BETA_GAMMA"/>
    <property type="match status" value="3"/>
</dbReference>
<dbReference type="Proteomes" id="UP000507470">
    <property type="component" value="Unassembled WGS sequence"/>
</dbReference>
<dbReference type="PANTHER" id="PTHR11818">
    <property type="entry name" value="BETA/GAMMA CRYSTALLIN"/>
    <property type="match status" value="1"/>
</dbReference>
<feature type="domain" description="Beta/gamma crystallin 'Greek key'" evidence="3">
    <location>
        <begin position="317"/>
        <end position="358"/>
    </location>
</feature>
<evidence type="ECO:0000259" key="3">
    <source>
        <dbReference type="PROSITE" id="PS50915"/>
    </source>
</evidence>
<evidence type="ECO:0000313" key="4">
    <source>
        <dbReference type="EMBL" id="CAC5423592.1"/>
    </source>
</evidence>
<dbReference type="Gene3D" id="2.60.20.10">
    <property type="entry name" value="Crystallins"/>
    <property type="match status" value="5"/>
</dbReference>
<keyword evidence="5" id="KW-1185">Reference proteome</keyword>